<dbReference type="InterPro" id="IPR056141">
    <property type="entry name" value="DUF7724"/>
</dbReference>
<accession>A0A9D2NC31</accession>
<reference evidence="2" key="2">
    <citation type="submission" date="2021-04" db="EMBL/GenBank/DDBJ databases">
        <authorList>
            <person name="Gilroy R."/>
        </authorList>
    </citation>
    <scope>NUCLEOTIDE SEQUENCE</scope>
    <source>
        <strain evidence="2">CHK185-5351</strain>
    </source>
</reference>
<dbReference type="Proteomes" id="UP000823849">
    <property type="component" value="Unassembled WGS sequence"/>
</dbReference>
<comment type="caution">
    <text evidence="2">The sequence shown here is derived from an EMBL/GenBank/DDBJ whole genome shotgun (WGS) entry which is preliminary data.</text>
</comment>
<evidence type="ECO:0000313" key="3">
    <source>
        <dbReference type="Proteomes" id="UP000823849"/>
    </source>
</evidence>
<protein>
    <recommendedName>
        <fullName evidence="1">DUF7724 domain-containing protein</fullName>
    </recommendedName>
</protein>
<feature type="domain" description="DUF7724" evidence="1">
    <location>
        <begin position="5"/>
        <end position="92"/>
    </location>
</feature>
<evidence type="ECO:0000313" key="2">
    <source>
        <dbReference type="EMBL" id="HJC15547.1"/>
    </source>
</evidence>
<dbReference type="AlphaFoldDB" id="A0A9D2NC31"/>
<evidence type="ECO:0000259" key="1">
    <source>
        <dbReference type="Pfam" id="PF24849"/>
    </source>
</evidence>
<reference evidence="2" key="1">
    <citation type="journal article" date="2021" name="PeerJ">
        <title>Extensive microbial diversity within the chicken gut microbiome revealed by metagenomics and culture.</title>
        <authorList>
            <person name="Gilroy R."/>
            <person name="Ravi A."/>
            <person name="Getino M."/>
            <person name="Pursley I."/>
            <person name="Horton D.L."/>
            <person name="Alikhan N.F."/>
            <person name="Baker D."/>
            <person name="Gharbi K."/>
            <person name="Hall N."/>
            <person name="Watson M."/>
            <person name="Adriaenssens E.M."/>
            <person name="Foster-Nyarko E."/>
            <person name="Jarju S."/>
            <person name="Secka A."/>
            <person name="Antonio M."/>
            <person name="Oren A."/>
            <person name="Chaudhuri R.R."/>
            <person name="La Ragione R."/>
            <person name="Hildebrand F."/>
            <person name="Pallen M.J."/>
        </authorList>
    </citation>
    <scope>NUCLEOTIDE SEQUENCE</scope>
    <source>
        <strain evidence="2">CHK185-5351</strain>
    </source>
</reference>
<proteinExistence type="predicted"/>
<gene>
    <name evidence="2" type="ORF">H9705_06940</name>
</gene>
<organism evidence="2 3">
    <name type="scientific">Candidatus Fusicatenibacter intestinigallinarum</name>
    <dbReference type="NCBI Taxonomy" id="2838598"/>
    <lineage>
        <taxon>Bacteria</taxon>
        <taxon>Bacillati</taxon>
        <taxon>Bacillota</taxon>
        <taxon>Clostridia</taxon>
        <taxon>Lachnospirales</taxon>
        <taxon>Lachnospiraceae</taxon>
        <taxon>Fusicatenibacter</taxon>
    </lineage>
</organism>
<dbReference type="EMBL" id="DWWU01000030">
    <property type="protein sequence ID" value="HJC15547.1"/>
    <property type="molecule type" value="Genomic_DNA"/>
</dbReference>
<sequence>MAVSNEAVLSSEKNFTVFQFDGHVIRFRAPHSLERYTKVKEWDEGYLVVMAKYRHNDKEEEEYIDLVPILENLYFDSKAFLAPIKKVRLADDRCEESGG</sequence>
<name>A0A9D2NC31_9FIRM</name>
<dbReference type="Pfam" id="PF24849">
    <property type="entry name" value="DUF7724"/>
    <property type="match status" value="1"/>
</dbReference>